<organism evidence="1 2">
    <name type="scientific">Blautia producta</name>
    <dbReference type="NCBI Taxonomy" id="33035"/>
    <lineage>
        <taxon>Bacteria</taxon>
        <taxon>Bacillati</taxon>
        <taxon>Bacillota</taxon>
        <taxon>Clostridia</taxon>
        <taxon>Lachnospirales</taxon>
        <taxon>Lachnospiraceae</taxon>
        <taxon>Blautia</taxon>
    </lineage>
</organism>
<accession>A0ABZ0U8F6</accession>
<protein>
    <submittedName>
        <fullName evidence="1">Uncharacterized protein</fullName>
    </submittedName>
</protein>
<reference evidence="1" key="1">
    <citation type="submission" date="2023-10" db="EMBL/GenBank/DDBJ databases">
        <title>Genome sequence of Blautia coccoides DSM 935.</title>
        <authorList>
            <person name="Boeer T."/>
            <person name="Bengelsdorf F.R."/>
            <person name="Daniel R."/>
            <person name="Poehlein A."/>
        </authorList>
    </citation>
    <scope>NUCLEOTIDE SEQUENCE [LARGE SCALE GENOMIC DNA]</scope>
    <source>
        <strain evidence="1">DSM 935</strain>
    </source>
</reference>
<proteinExistence type="predicted"/>
<dbReference type="EMBL" id="CP136422">
    <property type="protein sequence ID" value="WPX73223.1"/>
    <property type="molecule type" value="Genomic_DNA"/>
</dbReference>
<evidence type="ECO:0000313" key="1">
    <source>
        <dbReference type="EMBL" id="WPX73223.1"/>
    </source>
</evidence>
<keyword evidence="2" id="KW-1185">Reference proteome</keyword>
<name>A0ABZ0U8F6_9FIRM</name>
<gene>
    <name evidence="1" type="ORF">BLCOC_15640</name>
</gene>
<evidence type="ECO:0000313" key="2">
    <source>
        <dbReference type="Proteomes" id="UP001325248"/>
    </source>
</evidence>
<dbReference type="Proteomes" id="UP001325248">
    <property type="component" value="Chromosome"/>
</dbReference>
<sequence length="100" mass="10687">MQVILERAGMQMDADGCRRTEADGEGMAGGAAGGSWLRSPQLTGSQLLNSSAMASSLINWGRWIFGSLHKTLASRCSPCHALPVCFLTFDLLLVCIRLAC</sequence>